<keyword evidence="3" id="KW-1185">Reference proteome</keyword>
<evidence type="ECO:0000313" key="3">
    <source>
        <dbReference type="Proteomes" id="UP000005017"/>
    </source>
</evidence>
<dbReference type="PANTHER" id="PTHR48094:SF12">
    <property type="entry name" value="PARKINSON DISEASE PROTEIN 7 HOMOLOG"/>
    <property type="match status" value="1"/>
</dbReference>
<dbReference type="eggNOG" id="COG0693">
    <property type="taxonomic scope" value="Bacteria"/>
</dbReference>
<evidence type="ECO:0000313" key="2">
    <source>
        <dbReference type="EMBL" id="EFC06121.1"/>
    </source>
</evidence>
<sequence>MITAIFLANGFETCEALITVDLLRRAGMDIDMISMNDDLSVESSHGVAVQANRLFKEIQPMDYDILIMPGGKVGTINLEANETLKLAFRKHIEQGRLACAICAAPSILGHMGLLKGKKYTCYPGFNEDGFEGEYQQSLIVQDGHIITGRGMGATIDFALAIVETSLGLEARKQVEIGIQYEHSFLEY</sequence>
<dbReference type="GO" id="GO:0005737">
    <property type="term" value="C:cytoplasm"/>
    <property type="evidence" value="ECO:0007669"/>
    <property type="project" value="TreeGrafter"/>
</dbReference>
<proteinExistence type="predicted"/>
<dbReference type="NCBIfam" id="TIGR01383">
    <property type="entry name" value="not_thiJ"/>
    <property type="match status" value="1"/>
</dbReference>
<comment type="caution">
    <text evidence="2">The sequence shown here is derived from an EMBL/GenBank/DDBJ whole genome shotgun (WGS) entry which is preliminary data.</text>
</comment>
<dbReference type="SUPFAM" id="SSF52317">
    <property type="entry name" value="Class I glutamine amidotransferase-like"/>
    <property type="match status" value="1"/>
</dbReference>
<dbReference type="Gene3D" id="3.40.50.880">
    <property type="match status" value="1"/>
</dbReference>
<dbReference type="InterPro" id="IPR029062">
    <property type="entry name" value="Class_I_gatase-like"/>
</dbReference>
<organism evidence="2 3">
    <name type="scientific">Bulleidia extructa W1219</name>
    <dbReference type="NCBI Taxonomy" id="679192"/>
    <lineage>
        <taxon>Bacteria</taxon>
        <taxon>Bacillati</taxon>
        <taxon>Bacillota</taxon>
        <taxon>Erysipelotrichia</taxon>
        <taxon>Erysipelotrichales</taxon>
        <taxon>Erysipelotrichaceae</taxon>
        <taxon>Bulleidia</taxon>
    </lineage>
</organism>
<reference evidence="3" key="1">
    <citation type="submission" date="2009-12" db="EMBL/GenBank/DDBJ databases">
        <title>Sequence of Clostridiales genomosp. BVAB3 str. UPII9-5.</title>
        <authorList>
            <person name="Madupu R."/>
            <person name="Durkin A.S."/>
            <person name="Torralba M."/>
            <person name="Methe B."/>
            <person name="Sutton G.G."/>
            <person name="Strausberg R.L."/>
            <person name="Nelson K.E."/>
        </authorList>
    </citation>
    <scope>NUCLEOTIDE SEQUENCE [LARGE SCALE GENOMIC DNA]</scope>
    <source>
        <strain evidence="3">W1219</strain>
    </source>
</reference>
<dbReference type="STRING" id="679192.HMPREF9013_0816"/>
<dbReference type="InterPro" id="IPR050325">
    <property type="entry name" value="Prot/Nucl_acid_deglycase"/>
</dbReference>
<dbReference type="OrthoDB" id="9800516at2"/>
<dbReference type="InterPro" id="IPR002818">
    <property type="entry name" value="DJ-1/PfpI"/>
</dbReference>
<dbReference type="AlphaFoldDB" id="D2MM45"/>
<dbReference type="RefSeq" id="WP_006626466.1">
    <property type="nucleotide sequence ID" value="NZ_ADFR01000002.1"/>
</dbReference>
<dbReference type="Pfam" id="PF01965">
    <property type="entry name" value="DJ-1_PfpI"/>
    <property type="match status" value="1"/>
</dbReference>
<evidence type="ECO:0000259" key="1">
    <source>
        <dbReference type="Pfam" id="PF01965"/>
    </source>
</evidence>
<name>D2MM45_9FIRM</name>
<dbReference type="EMBL" id="ADFR01000002">
    <property type="protein sequence ID" value="EFC06121.1"/>
    <property type="molecule type" value="Genomic_DNA"/>
</dbReference>
<dbReference type="PANTHER" id="PTHR48094">
    <property type="entry name" value="PROTEIN/NUCLEIC ACID DEGLYCASE DJ-1-RELATED"/>
    <property type="match status" value="1"/>
</dbReference>
<dbReference type="Proteomes" id="UP000005017">
    <property type="component" value="Unassembled WGS sequence"/>
</dbReference>
<dbReference type="InterPro" id="IPR006287">
    <property type="entry name" value="DJ-1"/>
</dbReference>
<gene>
    <name evidence="2" type="ORF">HMPREF9013_0816</name>
</gene>
<dbReference type="CDD" id="cd03135">
    <property type="entry name" value="GATase1_DJ-1"/>
    <property type="match status" value="1"/>
</dbReference>
<feature type="domain" description="DJ-1/PfpI" evidence="1">
    <location>
        <begin position="4"/>
        <end position="163"/>
    </location>
</feature>
<accession>D2MM45</accession>
<protein>
    <submittedName>
        <fullName evidence="2">DJ-1 family protein</fullName>
    </submittedName>
</protein>